<dbReference type="NCBIfam" id="TIGR01079">
    <property type="entry name" value="rplX_bact"/>
    <property type="match status" value="1"/>
</dbReference>
<dbReference type="Pfam" id="PF17136">
    <property type="entry name" value="ribosomal_L24"/>
    <property type="match status" value="1"/>
</dbReference>
<dbReference type="GO" id="GO:1990904">
    <property type="term" value="C:ribonucleoprotein complex"/>
    <property type="evidence" value="ECO:0007669"/>
    <property type="project" value="UniProtKB-KW"/>
</dbReference>
<evidence type="ECO:0000259" key="7">
    <source>
        <dbReference type="SMART" id="SM00739"/>
    </source>
</evidence>
<evidence type="ECO:0000256" key="2">
    <source>
        <dbReference type="ARBA" id="ARBA00022980"/>
    </source>
</evidence>
<dbReference type="InterPro" id="IPR057264">
    <property type="entry name" value="Ribosomal_uL24_C"/>
</dbReference>
<keyword evidence="3 5" id="KW-0687">Ribonucleoprotein</keyword>
<dbReference type="PANTHER" id="PTHR12903">
    <property type="entry name" value="MITOCHONDRIAL RIBOSOMAL PROTEIN L24"/>
    <property type="match status" value="1"/>
</dbReference>
<comment type="caution">
    <text evidence="8">The sequence shown here is derived from an EMBL/GenBank/DDBJ whole genome shotgun (WGS) entry which is preliminary data.</text>
</comment>
<comment type="function">
    <text evidence="5">One of the proteins that surrounds the polypeptide exit tunnel on the outside of the subunit.</text>
</comment>
<comment type="function">
    <text evidence="5">One of two assembly initiator proteins, it binds directly to the 5'-end of the 23S rRNA, where it nucleates assembly of the 50S subunit.</text>
</comment>
<dbReference type="Gene3D" id="2.30.30.30">
    <property type="match status" value="1"/>
</dbReference>
<evidence type="ECO:0000256" key="6">
    <source>
        <dbReference type="RuleBase" id="RU003477"/>
    </source>
</evidence>
<dbReference type="GO" id="GO:0006412">
    <property type="term" value="P:translation"/>
    <property type="evidence" value="ECO:0007669"/>
    <property type="project" value="UniProtKB-UniRule"/>
</dbReference>
<evidence type="ECO:0000256" key="4">
    <source>
        <dbReference type="ARBA" id="ARBA00035206"/>
    </source>
</evidence>
<dbReference type="GO" id="GO:0019843">
    <property type="term" value="F:rRNA binding"/>
    <property type="evidence" value="ECO:0007669"/>
    <property type="project" value="UniProtKB-UniRule"/>
</dbReference>
<reference evidence="8 9" key="1">
    <citation type="journal article" date="2016" name="Nat. Commun.">
        <title>Thousands of microbial genomes shed light on interconnected biogeochemical processes in an aquifer system.</title>
        <authorList>
            <person name="Anantharaman K."/>
            <person name="Brown C.T."/>
            <person name="Hug L.A."/>
            <person name="Sharon I."/>
            <person name="Castelle C.J."/>
            <person name="Probst A.J."/>
            <person name="Thomas B.C."/>
            <person name="Singh A."/>
            <person name="Wilkins M.J."/>
            <person name="Karaoz U."/>
            <person name="Brodie E.L."/>
            <person name="Williams K.H."/>
            <person name="Hubbard S.S."/>
            <person name="Banfield J.F."/>
        </authorList>
    </citation>
    <scope>NUCLEOTIDE SEQUENCE [LARGE SCALE GENOMIC DNA]</scope>
</reference>
<sequence>MAHIIKKNDSVKILSGKNRGSVGKVLRILSKEGKVVVEGVNIIKKHRRPRRQGEKGQVVQMPSPVHFSNVMLVCPSCSKPNRVKIILDPKGRKSRVCRRCLAGIS</sequence>
<evidence type="ECO:0000256" key="1">
    <source>
        <dbReference type="ARBA" id="ARBA00010618"/>
    </source>
</evidence>
<dbReference type="GO" id="GO:0005840">
    <property type="term" value="C:ribosome"/>
    <property type="evidence" value="ECO:0007669"/>
    <property type="project" value="UniProtKB-KW"/>
</dbReference>
<dbReference type="EMBL" id="MHMQ01000014">
    <property type="protein sequence ID" value="OGZ30737.1"/>
    <property type="molecule type" value="Genomic_DNA"/>
</dbReference>
<dbReference type="InterPro" id="IPR008991">
    <property type="entry name" value="Translation_prot_SH3-like_sf"/>
</dbReference>
<evidence type="ECO:0000313" key="8">
    <source>
        <dbReference type="EMBL" id="OGZ30737.1"/>
    </source>
</evidence>
<evidence type="ECO:0000256" key="5">
    <source>
        <dbReference type="HAMAP-Rule" id="MF_01326"/>
    </source>
</evidence>
<evidence type="ECO:0000256" key="3">
    <source>
        <dbReference type="ARBA" id="ARBA00023274"/>
    </source>
</evidence>
<dbReference type="SMART" id="SM00739">
    <property type="entry name" value="KOW"/>
    <property type="match status" value="1"/>
</dbReference>
<dbReference type="InterPro" id="IPR003256">
    <property type="entry name" value="Ribosomal_uL24"/>
</dbReference>
<evidence type="ECO:0000313" key="9">
    <source>
        <dbReference type="Proteomes" id="UP000177486"/>
    </source>
</evidence>
<dbReference type="InterPro" id="IPR005825">
    <property type="entry name" value="Ribosomal_uL24_CS"/>
</dbReference>
<dbReference type="InterPro" id="IPR014722">
    <property type="entry name" value="Rib_uL2_dom2"/>
</dbReference>
<comment type="subunit">
    <text evidence="5">Part of the 50S ribosomal subunit.</text>
</comment>
<dbReference type="Pfam" id="PF00467">
    <property type="entry name" value="KOW"/>
    <property type="match status" value="1"/>
</dbReference>
<name>A0A1G2EYE7_9BACT</name>
<feature type="domain" description="KOW" evidence="7">
    <location>
        <begin position="4"/>
        <end position="31"/>
    </location>
</feature>
<proteinExistence type="inferred from homology"/>
<dbReference type="HAMAP" id="MF_01326_B">
    <property type="entry name" value="Ribosomal_uL24_B"/>
    <property type="match status" value="1"/>
</dbReference>
<dbReference type="SUPFAM" id="SSF50104">
    <property type="entry name" value="Translation proteins SH3-like domain"/>
    <property type="match status" value="1"/>
</dbReference>
<protein>
    <recommendedName>
        <fullName evidence="4 5">Large ribosomal subunit protein uL24</fullName>
    </recommendedName>
</protein>
<dbReference type="AlphaFoldDB" id="A0A1G2EYE7"/>
<organism evidence="8 9">
    <name type="scientific">Candidatus Niyogibacteria bacterium RIFCSPLOWO2_01_FULL_45_48</name>
    <dbReference type="NCBI Taxonomy" id="1801724"/>
    <lineage>
        <taxon>Bacteria</taxon>
        <taxon>Candidatus Niyogiibacteriota</taxon>
    </lineage>
</organism>
<dbReference type="CDD" id="cd06089">
    <property type="entry name" value="KOW_RPL26"/>
    <property type="match status" value="1"/>
</dbReference>
<dbReference type="InterPro" id="IPR041988">
    <property type="entry name" value="Ribosomal_uL24_KOW"/>
</dbReference>
<dbReference type="GO" id="GO:0003735">
    <property type="term" value="F:structural constituent of ribosome"/>
    <property type="evidence" value="ECO:0007669"/>
    <property type="project" value="InterPro"/>
</dbReference>
<accession>A0A1G2EYE7</accession>
<keyword evidence="5" id="KW-0699">rRNA-binding</keyword>
<keyword evidence="2 5" id="KW-0689">Ribosomal protein</keyword>
<dbReference type="Proteomes" id="UP000177486">
    <property type="component" value="Unassembled WGS sequence"/>
</dbReference>
<dbReference type="PROSITE" id="PS01108">
    <property type="entry name" value="RIBOSOMAL_L24"/>
    <property type="match status" value="1"/>
</dbReference>
<dbReference type="InterPro" id="IPR005824">
    <property type="entry name" value="KOW"/>
</dbReference>
<comment type="similarity">
    <text evidence="1 5 6">Belongs to the universal ribosomal protein uL24 family.</text>
</comment>
<gene>
    <name evidence="5" type="primary">rplX</name>
    <name evidence="8" type="ORF">A2931_01910</name>
</gene>
<keyword evidence="5" id="KW-0694">RNA-binding</keyword>